<keyword evidence="5" id="KW-1185">Reference proteome</keyword>
<dbReference type="InterPro" id="IPR036770">
    <property type="entry name" value="Ankyrin_rpt-contain_sf"/>
</dbReference>
<dbReference type="SMART" id="SM00248">
    <property type="entry name" value="ANK"/>
    <property type="match status" value="7"/>
</dbReference>
<name>A0A9P4I947_9PEZI</name>
<dbReference type="Gene3D" id="1.25.40.20">
    <property type="entry name" value="Ankyrin repeat-containing domain"/>
    <property type="match status" value="3"/>
</dbReference>
<dbReference type="AlphaFoldDB" id="A0A9P4I947"/>
<keyword evidence="2 3" id="KW-0040">ANK repeat</keyword>
<dbReference type="Proteomes" id="UP000799772">
    <property type="component" value="Unassembled WGS sequence"/>
</dbReference>
<evidence type="ECO:0000256" key="2">
    <source>
        <dbReference type="ARBA" id="ARBA00023043"/>
    </source>
</evidence>
<dbReference type="EMBL" id="ML978132">
    <property type="protein sequence ID" value="KAF2095168.1"/>
    <property type="molecule type" value="Genomic_DNA"/>
</dbReference>
<sequence>MDPLSLTTAAITLTGAVLASVKLARGAFLAADEVASVIEELSDLQALLNGVSDVLRSQQLNISSDTEERLEALLSRATVALQSLNEVLQGCLKASSTTRLTDRSKVERLTWVRKKATIKDLMNKVRECRANITASWSVVNASISAQSRTTLDDLLITANMMSLDLKELRSSLTSNLDQWNDTLTDMFNKNVDKTGNEPLLPLVRTKSESMSSMTSTLVADNDYTSSTDSVIINDKSSMVKIEVPQLTKRSCRSGCGCKCHIRHQFRLSARALDGLFGAMFLSYVGFSPSAKFFKSKRCSRCTDASAVLTYYFPSWLIEKVIAIKLSSMASGITASLSVSPVIPESAEVLRYACHGRFTSMVSLFQKGLASPQDKSIMNGTSPLTFAIRYDQIEICQLLLVSGADPYDEEETTRPIDEVWEKILSGRDTENKFRNLLTYDEEYIESKGFSLIHKVVLDILCMDLESLLNASAEDIDRKDGSGKTAVAWAALRGDNERMSILLTFGADPTIACKLGRNSLHYAARGGSIECMRTLLLQSHINIDAADNHGNTALHWASQLPQSDSTAACSLLLTAGADIDHCDRNRWCPVFWATERNDSANLDKLLDAGAEKEIFLRSGLSPLSFAVQRDCVDALQVLLDHGAEHRVLNNLGRTVLHLAALHGSVRCIETLAQAKLTGLDPEVSDKLGFKAQTYLLKREDFCDELLSAFSSLLDSFHISVTGEDNV</sequence>
<reference evidence="4" key="1">
    <citation type="journal article" date="2020" name="Stud. Mycol.">
        <title>101 Dothideomycetes genomes: a test case for predicting lifestyles and emergence of pathogens.</title>
        <authorList>
            <person name="Haridas S."/>
            <person name="Albert R."/>
            <person name="Binder M."/>
            <person name="Bloem J."/>
            <person name="Labutti K."/>
            <person name="Salamov A."/>
            <person name="Andreopoulos B."/>
            <person name="Baker S."/>
            <person name="Barry K."/>
            <person name="Bills G."/>
            <person name="Bluhm B."/>
            <person name="Cannon C."/>
            <person name="Castanera R."/>
            <person name="Culley D."/>
            <person name="Daum C."/>
            <person name="Ezra D."/>
            <person name="Gonzalez J."/>
            <person name="Henrissat B."/>
            <person name="Kuo A."/>
            <person name="Liang C."/>
            <person name="Lipzen A."/>
            <person name="Lutzoni F."/>
            <person name="Magnuson J."/>
            <person name="Mondo S."/>
            <person name="Nolan M."/>
            <person name="Ohm R."/>
            <person name="Pangilinan J."/>
            <person name="Park H.-J."/>
            <person name="Ramirez L."/>
            <person name="Alfaro M."/>
            <person name="Sun H."/>
            <person name="Tritt A."/>
            <person name="Yoshinaga Y."/>
            <person name="Zwiers L.-H."/>
            <person name="Turgeon B."/>
            <person name="Goodwin S."/>
            <person name="Spatafora J."/>
            <person name="Crous P."/>
            <person name="Grigoriev I."/>
        </authorList>
    </citation>
    <scope>NUCLEOTIDE SEQUENCE</scope>
    <source>
        <strain evidence="4">CBS 133067</strain>
    </source>
</reference>
<gene>
    <name evidence="4" type="ORF">NA57DRAFT_79653</name>
</gene>
<evidence type="ECO:0000256" key="3">
    <source>
        <dbReference type="PROSITE-ProRule" id="PRU00023"/>
    </source>
</evidence>
<evidence type="ECO:0000313" key="5">
    <source>
        <dbReference type="Proteomes" id="UP000799772"/>
    </source>
</evidence>
<dbReference type="Pfam" id="PF12796">
    <property type="entry name" value="Ank_2"/>
    <property type="match status" value="2"/>
</dbReference>
<dbReference type="OrthoDB" id="341259at2759"/>
<dbReference type="InterPro" id="IPR002110">
    <property type="entry name" value="Ankyrin_rpt"/>
</dbReference>
<comment type="caution">
    <text evidence="4">The sequence shown here is derived from an EMBL/GenBank/DDBJ whole genome shotgun (WGS) entry which is preliminary data.</text>
</comment>
<keyword evidence="1" id="KW-0677">Repeat</keyword>
<organism evidence="4 5">
    <name type="scientific">Rhizodiscina lignyota</name>
    <dbReference type="NCBI Taxonomy" id="1504668"/>
    <lineage>
        <taxon>Eukaryota</taxon>
        <taxon>Fungi</taxon>
        <taxon>Dikarya</taxon>
        <taxon>Ascomycota</taxon>
        <taxon>Pezizomycotina</taxon>
        <taxon>Dothideomycetes</taxon>
        <taxon>Pleosporomycetidae</taxon>
        <taxon>Aulographales</taxon>
        <taxon>Rhizodiscinaceae</taxon>
        <taxon>Rhizodiscina</taxon>
    </lineage>
</organism>
<feature type="repeat" description="ANK" evidence="3">
    <location>
        <begin position="513"/>
        <end position="546"/>
    </location>
</feature>
<dbReference type="PROSITE" id="PS50088">
    <property type="entry name" value="ANK_REPEAT"/>
    <property type="match status" value="4"/>
</dbReference>
<protein>
    <submittedName>
        <fullName evidence="4">Ankyrin</fullName>
    </submittedName>
</protein>
<evidence type="ECO:0000313" key="4">
    <source>
        <dbReference type="EMBL" id="KAF2095168.1"/>
    </source>
</evidence>
<dbReference type="PROSITE" id="PS50297">
    <property type="entry name" value="ANK_REP_REGION"/>
    <property type="match status" value="4"/>
</dbReference>
<proteinExistence type="predicted"/>
<feature type="repeat" description="ANK" evidence="3">
    <location>
        <begin position="616"/>
        <end position="648"/>
    </location>
</feature>
<dbReference type="Pfam" id="PF00023">
    <property type="entry name" value="Ank"/>
    <property type="match status" value="1"/>
</dbReference>
<feature type="repeat" description="ANK" evidence="3">
    <location>
        <begin position="378"/>
        <end position="410"/>
    </location>
</feature>
<evidence type="ECO:0000256" key="1">
    <source>
        <dbReference type="ARBA" id="ARBA00022737"/>
    </source>
</evidence>
<feature type="repeat" description="ANK" evidence="3">
    <location>
        <begin position="547"/>
        <end position="582"/>
    </location>
</feature>
<dbReference type="SUPFAM" id="SSF48403">
    <property type="entry name" value="Ankyrin repeat"/>
    <property type="match status" value="1"/>
</dbReference>
<dbReference type="PANTHER" id="PTHR24171">
    <property type="entry name" value="ANKYRIN REPEAT DOMAIN-CONTAINING PROTEIN 39-RELATED"/>
    <property type="match status" value="1"/>
</dbReference>
<accession>A0A9P4I947</accession>